<dbReference type="AlphaFoldDB" id="A0A0F4YPY6"/>
<organism evidence="1 2">
    <name type="scientific">Rasamsonia emersonii (strain ATCC 16479 / CBS 393.64 / IMI 116815)</name>
    <dbReference type="NCBI Taxonomy" id="1408163"/>
    <lineage>
        <taxon>Eukaryota</taxon>
        <taxon>Fungi</taxon>
        <taxon>Dikarya</taxon>
        <taxon>Ascomycota</taxon>
        <taxon>Pezizomycotina</taxon>
        <taxon>Eurotiomycetes</taxon>
        <taxon>Eurotiomycetidae</taxon>
        <taxon>Eurotiales</taxon>
        <taxon>Trichocomaceae</taxon>
        <taxon>Rasamsonia</taxon>
    </lineage>
</organism>
<sequence length="134" mass="15539">MKRQLHVDRYGSALSECGTTVKELRLPAFNNVPGNRHRIQLIRFKNAISIRWLTSMISGLKRTWFQQLAKASLVESRSMILTTRYTRSDTAYSAYSLRSNPQAVALPKNRRRQEDHHMLISPTARHGNVTYRIQ</sequence>
<gene>
    <name evidence="1" type="ORF">T310_5845</name>
</gene>
<comment type="caution">
    <text evidence="1">The sequence shown here is derived from an EMBL/GenBank/DDBJ whole genome shotgun (WGS) entry which is preliminary data.</text>
</comment>
<accession>A0A0F4YPY6</accession>
<evidence type="ECO:0000313" key="2">
    <source>
        <dbReference type="Proteomes" id="UP000053958"/>
    </source>
</evidence>
<protein>
    <submittedName>
        <fullName evidence="1">Uncharacterized protein</fullName>
    </submittedName>
</protein>
<proteinExistence type="predicted"/>
<reference evidence="1 2" key="1">
    <citation type="submission" date="2015-04" db="EMBL/GenBank/DDBJ databases">
        <authorList>
            <person name="Heijne W.H."/>
            <person name="Fedorova N.D."/>
            <person name="Nierman W.C."/>
            <person name="Vollebregt A.W."/>
            <person name="Zhao Z."/>
            <person name="Wu L."/>
            <person name="Kumar M."/>
            <person name="Stam H."/>
            <person name="van den Berg M.A."/>
            <person name="Pel H.J."/>
        </authorList>
    </citation>
    <scope>NUCLEOTIDE SEQUENCE [LARGE SCALE GENOMIC DNA]</scope>
    <source>
        <strain evidence="1 2">CBS 393.64</strain>
    </source>
</reference>
<name>A0A0F4YPY6_RASE3</name>
<keyword evidence="2" id="KW-1185">Reference proteome</keyword>
<dbReference type="RefSeq" id="XP_013326757.1">
    <property type="nucleotide sequence ID" value="XM_013471303.1"/>
</dbReference>
<dbReference type="EMBL" id="LASV01000285">
    <property type="protein sequence ID" value="KKA20145.1"/>
    <property type="molecule type" value="Genomic_DNA"/>
</dbReference>
<evidence type="ECO:0000313" key="1">
    <source>
        <dbReference type="EMBL" id="KKA20145.1"/>
    </source>
</evidence>
<dbReference type="GeneID" id="25318183"/>
<dbReference type="Proteomes" id="UP000053958">
    <property type="component" value="Unassembled WGS sequence"/>
</dbReference>